<dbReference type="OrthoDB" id="7200218at2759"/>
<proteinExistence type="predicted"/>
<feature type="transmembrane region" description="Helical" evidence="1">
    <location>
        <begin position="212"/>
        <end position="237"/>
    </location>
</feature>
<protein>
    <submittedName>
        <fullName evidence="3">Uncharacterized protein LOC113521491</fullName>
    </submittedName>
</protein>
<feature type="transmembrane region" description="Helical" evidence="1">
    <location>
        <begin position="249"/>
        <end position="269"/>
    </location>
</feature>
<dbReference type="RefSeq" id="XP_026762826.2">
    <property type="nucleotide sequence ID" value="XM_026907025.3"/>
</dbReference>
<keyword evidence="1" id="KW-0812">Transmembrane</keyword>
<keyword evidence="1" id="KW-0472">Membrane</keyword>
<dbReference type="Proteomes" id="UP001652740">
    <property type="component" value="Unplaced"/>
</dbReference>
<accession>A0A6J1X174</accession>
<evidence type="ECO:0000256" key="1">
    <source>
        <dbReference type="SAM" id="Phobius"/>
    </source>
</evidence>
<dbReference type="KEGG" id="gmw:113521491"/>
<keyword evidence="2" id="KW-1185">Reference proteome</keyword>
<feature type="transmembrane region" description="Helical" evidence="1">
    <location>
        <begin position="289"/>
        <end position="309"/>
    </location>
</feature>
<dbReference type="GeneID" id="113521491"/>
<name>A0A6J1X174_GALME</name>
<feature type="transmembrane region" description="Helical" evidence="1">
    <location>
        <begin position="71"/>
        <end position="97"/>
    </location>
</feature>
<organism evidence="2 3">
    <name type="scientific">Galleria mellonella</name>
    <name type="common">Greater wax moth</name>
    <dbReference type="NCBI Taxonomy" id="7137"/>
    <lineage>
        <taxon>Eukaryota</taxon>
        <taxon>Metazoa</taxon>
        <taxon>Ecdysozoa</taxon>
        <taxon>Arthropoda</taxon>
        <taxon>Hexapoda</taxon>
        <taxon>Insecta</taxon>
        <taxon>Pterygota</taxon>
        <taxon>Neoptera</taxon>
        <taxon>Endopterygota</taxon>
        <taxon>Lepidoptera</taxon>
        <taxon>Glossata</taxon>
        <taxon>Ditrysia</taxon>
        <taxon>Pyraloidea</taxon>
        <taxon>Pyralidae</taxon>
        <taxon>Galleriinae</taxon>
        <taxon>Galleria</taxon>
    </lineage>
</organism>
<sequence length="328" mass="37601">MSTESVTTLTDLGNDTYSTTESVASTSVWFNESEITSITPLGAKVSITESVRNTIDVKKSFHSESGDTWCLFGAFIIIEIVMTALELIISIVAALKIQRWRRNYRNQMLMQLSIVRFLKRIVLVIIYLKESKIISTGIELETAILSSQTYIDFVIVILVFFFIKHMYDSLIVVLVKISQNNLYKVLICSWLLPLPIAIIFTTLVVTNILNQWLMYLLICCIFKWPLMFMGTVLYLTILHKVLKDKIRQFARSLTIITFLLCLVINFYLFSKDIIELWCGVSFSTLLISYILGFLLNFLILCLYIILITLNFKCNLNSSEVQTNHSVGN</sequence>
<feature type="transmembrane region" description="Helical" evidence="1">
    <location>
        <begin position="183"/>
        <end position="206"/>
    </location>
</feature>
<reference evidence="3" key="1">
    <citation type="submission" date="2025-08" db="UniProtKB">
        <authorList>
            <consortium name="RefSeq"/>
        </authorList>
    </citation>
    <scope>IDENTIFICATION</scope>
    <source>
        <tissue evidence="3">Whole larvae</tissue>
    </source>
</reference>
<evidence type="ECO:0000313" key="2">
    <source>
        <dbReference type="Proteomes" id="UP001652740"/>
    </source>
</evidence>
<feature type="transmembrane region" description="Helical" evidence="1">
    <location>
        <begin position="109"/>
        <end position="128"/>
    </location>
</feature>
<dbReference type="InParanoid" id="A0A6J1X174"/>
<evidence type="ECO:0000313" key="3">
    <source>
        <dbReference type="RefSeq" id="XP_026762826.2"/>
    </source>
</evidence>
<dbReference type="AlphaFoldDB" id="A0A6J1X174"/>
<gene>
    <name evidence="3" type="primary">LOC113521491</name>
</gene>
<keyword evidence="1" id="KW-1133">Transmembrane helix</keyword>